<organism evidence="1 2">
    <name type="scientific">Photobacterium leiognathi subsp. mandapamensis</name>
    <name type="common">Photobacterium mandapamensis</name>
    <dbReference type="NCBI Taxonomy" id="48408"/>
    <lineage>
        <taxon>Bacteria</taxon>
        <taxon>Pseudomonadati</taxon>
        <taxon>Pseudomonadota</taxon>
        <taxon>Gammaproteobacteria</taxon>
        <taxon>Vibrionales</taxon>
        <taxon>Vibrionaceae</taxon>
        <taxon>Photobacterium</taxon>
    </lineage>
</organism>
<proteinExistence type="predicted"/>
<evidence type="ECO:0000313" key="1">
    <source>
        <dbReference type="EMBL" id="PSV11316.1"/>
    </source>
</evidence>
<dbReference type="EMBL" id="PYNS01000007">
    <property type="protein sequence ID" value="PSV11316.1"/>
    <property type="molecule type" value="Genomic_DNA"/>
</dbReference>
<name>A0A2T3KVZ9_PHOLD</name>
<protein>
    <submittedName>
        <fullName evidence="1">Uncharacterized protein</fullName>
    </submittedName>
</protein>
<sequence length="223" mass="25234">MNATESLEMVENIKQPEPVETISDEIAEKPANFALLISEEIVNTEDERYVAEEDIEGNPLLHGNRSYQTSQPIIAEINLLTGEDLWHYKPNLLDKVKKEQGIPMLPIESIVEINDELLTDLQVGDSLVFTMPNGAEQQIVIAKINKISDKVTAWDLQNTQRKDIGKITQINDLTEGSFITDSKDEYHLRTVKNKGWLTSKKQLISNNNEAVNRNSKAYSDLIE</sequence>
<reference evidence="1 2" key="1">
    <citation type="submission" date="2018-03" db="EMBL/GenBank/DDBJ databases">
        <title>Whole genome sequencing of Histamine producing bacteria.</title>
        <authorList>
            <person name="Butler K."/>
        </authorList>
    </citation>
    <scope>NUCLEOTIDE SEQUENCE [LARGE SCALE GENOMIC DNA]</scope>
    <source>
        <strain evidence="1 2">Res.4.1</strain>
    </source>
</reference>
<comment type="caution">
    <text evidence="1">The sequence shown here is derived from an EMBL/GenBank/DDBJ whole genome shotgun (WGS) entry which is preliminary data.</text>
</comment>
<accession>A0A2T3KVZ9</accession>
<dbReference type="Proteomes" id="UP000240530">
    <property type="component" value="Unassembled WGS sequence"/>
</dbReference>
<evidence type="ECO:0000313" key="2">
    <source>
        <dbReference type="Proteomes" id="UP000240530"/>
    </source>
</evidence>
<gene>
    <name evidence="1" type="ORF">C0W93_09305</name>
</gene>
<dbReference type="AlphaFoldDB" id="A0A2T3KVZ9"/>